<protein>
    <recommendedName>
        <fullName evidence="3">Phosphoenolpyruvate carboxykinase</fullName>
    </recommendedName>
</protein>
<comment type="caution">
    <text evidence="1">The sequence shown here is derived from an EMBL/GenBank/DDBJ whole genome shotgun (WGS) entry which is preliminary data.</text>
</comment>
<organism evidence="1 2">
    <name type="scientific">Sphingobium lignivorans</name>
    <dbReference type="NCBI Taxonomy" id="2735886"/>
    <lineage>
        <taxon>Bacteria</taxon>
        <taxon>Pseudomonadati</taxon>
        <taxon>Pseudomonadota</taxon>
        <taxon>Alphaproteobacteria</taxon>
        <taxon>Sphingomonadales</taxon>
        <taxon>Sphingomonadaceae</taxon>
        <taxon>Sphingobium</taxon>
    </lineage>
</organism>
<proteinExistence type="predicted"/>
<dbReference type="EMBL" id="JACHKA010000001">
    <property type="protein sequence ID" value="MBB5985882.1"/>
    <property type="molecule type" value="Genomic_DNA"/>
</dbReference>
<sequence>MKIYSSDKSELMQVSAIERDGNDLVIKGKVFGTMPMSARLKPQEARAALKLLSPRLILFLLTLPFRKG</sequence>
<dbReference type="RefSeq" id="WP_014076326.1">
    <property type="nucleotide sequence ID" value="NZ_JACHKA010000001.1"/>
</dbReference>
<evidence type="ECO:0008006" key="3">
    <source>
        <dbReference type="Google" id="ProtNLM"/>
    </source>
</evidence>
<keyword evidence="2" id="KW-1185">Reference proteome</keyword>
<name>A0ABR6NGW9_9SPHN</name>
<evidence type="ECO:0000313" key="1">
    <source>
        <dbReference type="EMBL" id="MBB5985882.1"/>
    </source>
</evidence>
<reference evidence="1 2" key="1">
    <citation type="submission" date="2020-08" db="EMBL/GenBank/DDBJ databases">
        <title>Exploring microbial biodiversity for novel pathways involved in the catabolism of aromatic compounds derived from lignin.</title>
        <authorList>
            <person name="Elkins J."/>
        </authorList>
    </citation>
    <scope>NUCLEOTIDE SEQUENCE [LARGE SCALE GENOMIC DNA]</scope>
    <source>
        <strain evidence="1 2">B1D3A</strain>
    </source>
</reference>
<evidence type="ECO:0000313" key="2">
    <source>
        <dbReference type="Proteomes" id="UP001138540"/>
    </source>
</evidence>
<dbReference type="Proteomes" id="UP001138540">
    <property type="component" value="Unassembled WGS sequence"/>
</dbReference>
<gene>
    <name evidence="1" type="ORF">HNP60_001856</name>
</gene>
<accession>A0ABR6NGW9</accession>